<feature type="transmembrane region" description="Helical" evidence="1">
    <location>
        <begin position="20"/>
        <end position="38"/>
    </location>
</feature>
<feature type="transmembrane region" description="Helical" evidence="1">
    <location>
        <begin position="50"/>
        <end position="72"/>
    </location>
</feature>
<dbReference type="EMBL" id="FOAW01000001">
    <property type="protein sequence ID" value="SEK37183.1"/>
    <property type="molecule type" value="Genomic_DNA"/>
</dbReference>
<evidence type="ECO:0000256" key="1">
    <source>
        <dbReference type="SAM" id="Phobius"/>
    </source>
</evidence>
<proteinExistence type="predicted"/>
<dbReference type="RefSeq" id="WP_072753327.1">
    <property type="nucleotide sequence ID" value="NZ_FOAW01000001.1"/>
</dbReference>
<keyword evidence="1" id="KW-0812">Transmembrane</keyword>
<name>A0A1H7GG78_9NOCA</name>
<organism evidence="2 3">
    <name type="scientific">Rhodococcus maanshanensis</name>
    <dbReference type="NCBI Taxonomy" id="183556"/>
    <lineage>
        <taxon>Bacteria</taxon>
        <taxon>Bacillati</taxon>
        <taxon>Actinomycetota</taxon>
        <taxon>Actinomycetes</taxon>
        <taxon>Mycobacteriales</taxon>
        <taxon>Nocardiaceae</taxon>
        <taxon>Rhodococcus</taxon>
    </lineage>
</organism>
<keyword evidence="3" id="KW-1185">Reference proteome</keyword>
<evidence type="ECO:0000313" key="2">
    <source>
        <dbReference type="EMBL" id="SEK37183.1"/>
    </source>
</evidence>
<dbReference type="Proteomes" id="UP000198677">
    <property type="component" value="Unassembled WGS sequence"/>
</dbReference>
<dbReference type="NCBIfam" id="NF038065">
    <property type="entry name" value="Pr6Pr"/>
    <property type="match status" value="1"/>
</dbReference>
<gene>
    <name evidence="2" type="ORF">SAMN05444583_101476</name>
</gene>
<dbReference type="AlphaFoldDB" id="A0A1H7GG78"/>
<feature type="transmembrane region" description="Helical" evidence="1">
    <location>
        <begin position="84"/>
        <end position="104"/>
    </location>
</feature>
<reference evidence="3" key="1">
    <citation type="submission" date="2016-10" db="EMBL/GenBank/DDBJ databases">
        <authorList>
            <person name="Varghese N."/>
            <person name="Submissions S."/>
        </authorList>
    </citation>
    <scope>NUCLEOTIDE SEQUENCE [LARGE SCALE GENOMIC DNA]</scope>
    <source>
        <strain evidence="3">DSM 44675</strain>
    </source>
</reference>
<evidence type="ECO:0008006" key="4">
    <source>
        <dbReference type="Google" id="ProtNLM"/>
    </source>
</evidence>
<keyword evidence="1" id="KW-0472">Membrane</keyword>
<accession>A0A1H7GG78</accession>
<feature type="transmembrane region" description="Helical" evidence="1">
    <location>
        <begin position="143"/>
        <end position="159"/>
    </location>
</feature>
<feature type="transmembrane region" description="Helical" evidence="1">
    <location>
        <begin position="179"/>
        <end position="203"/>
    </location>
</feature>
<sequence length="233" mass="26049">MTLTSEASVLPHTNPVFRALRLVFGILGTVALAWIPLRNIDVAEFSTSNYFSYFTVLSNVLGVIVLLVGAIADPQSLRWQLVRGAGTLYLVITGIIYAVLLANIDVTLNDKWINDVMHRYLPLVILLDWVINPPRMRITDRQSLSWLAFPAVYGVYTLIRGPFVDWYPYPFIDPRTQGYLQMSIGLVVLALAMVLMSLAVNAAGRLAQRWRYGGTERRTAAEEIATGESEEMA</sequence>
<dbReference type="InterPro" id="IPR049713">
    <property type="entry name" value="Pr6Pr-like"/>
</dbReference>
<protein>
    <recommendedName>
        <fullName evidence="4">FAR-17a/AIG1-like protein</fullName>
    </recommendedName>
</protein>
<keyword evidence="1" id="KW-1133">Transmembrane helix</keyword>
<dbReference type="OrthoDB" id="9809977at2"/>
<evidence type="ECO:0000313" key="3">
    <source>
        <dbReference type="Proteomes" id="UP000198677"/>
    </source>
</evidence>